<comment type="caution">
    <text evidence="1">The sequence shown here is derived from an EMBL/GenBank/DDBJ whole genome shotgun (WGS) entry which is preliminary data.</text>
</comment>
<reference evidence="1" key="1">
    <citation type="journal article" date="2022" name="Int. J. Mol. Sci.">
        <title>Draft Genome of Tanacetum Coccineum: Genomic Comparison of Closely Related Tanacetum-Family Plants.</title>
        <authorList>
            <person name="Yamashiro T."/>
            <person name="Shiraishi A."/>
            <person name="Nakayama K."/>
            <person name="Satake H."/>
        </authorList>
    </citation>
    <scope>NUCLEOTIDE SEQUENCE</scope>
</reference>
<evidence type="ECO:0000313" key="2">
    <source>
        <dbReference type="Proteomes" id="UP001151760"/>
    </source>
</evidence>
<dbReference type="EMBL" id="BQNB010020916">
    <property type="protein sequence ID" value="GJU00953.1"/>
    <property type="molecule type" value="Genomic_DNA"/>
</dbReference>
<gene>
    <name evidence="1" type="ORF">Tco_1111291</name>
</gene>
<accession>A0ABQ5IL77</accession>
<evidence type="ECO:0000313" key="1">
    <source>
        <dbReference type="EMBL" id="GJU00953.1"/>
    </source>
</evidence>
<organism evidence="1 2">
    <name type="scientific">Tanacetum coccineum</name>
    <dbReference type="NCBI Taxonomy" id="301880"/>
    <lineage>
        <taxon>Eukaryota</taxon>
        <taxon>Viridiplantae</taxon>
        <taxon>Streptophyta</taxon>
        <taxon>Embryophyta</taxon>
        <taxon>Tracheophyta</taxon>
        <taxon>Spermatophyta</taxon>
        <taxon>Magnoliopsida</taxon>
        <taxon>eudicotyledons</taxon>
        <taxon>Gunneridae</taxon>
        <taxon>Pentapetalae</taxon>
        <taxon>asterids</taxon>
        <taxon>campanulids</taxon>
        <taxon>Asterales</taxon>
        <taxon>Asteraceae</taxon>
        <taxon>Asteroideae</taxon>
        <taxon>Anthemideae</taxon>
        <taxon>Anthemidinae</taxon>
        <taxon>Tanacetum</taxon>
    </lineage>
</organism>
<sequence length="106" mass="12473">MSALRRFDNENHAEFVDPYGFEGYLKMVLKLKYLFQDSALHLGHERLSRSDKVLKLKNFKKDATLKLSKSTNQEWYEHVGQEVIRSQDDKVTRSRNEIILCVVISQ</sequence>
<protein>
    <submittedName>
        <fullName evidence="1">Uncharacterized protein</fullName>
    </submittedName>
</protein>
<dbReference type="Proteomes" id="UP001151760">
    <property type="component" value="Unassembled WGS sequence"/>
</dbReference>
<reference evidence="1" key="2">
    <citation type="submission" date="2022-01" db="EMBL/GenBank/DDBJ databases">
        <authorList>
            <person name="Yamashiro T."/>
            <person name="Shiraishi A."/>
            <person name="Satake H."/>
            <person name="Nakayama K."/>
        </authorList>
    </citation>
    <scope>NUCLEOTIDE SEQUENCE</scope>
</reference>
<proteinExistence type="predicted"/>
<keyword evidence="2" id="KW-1185">Reference proteome</keyword>
<name>A0ABQ5IL77_9ASTR</name>